<dbReference type="AlphaFoldDB" id="A0A3L9Y8M4"/>
<gene>
    <name evidence="2" type="ORF">BXY75_2927</name>
</gene>
<organism evidence="2 3">
    <name type="scientific">Ulvibacter antarcticus</name>
    <dbReference type="NCBI Taxonomy" id="442714"/>
    <lineage>
        <taxon>Bacteria</taxon>
        <taxon>Pseudomonadati</taxon>
        <taxon>Bacteroidota</taxon>
        <taxon>Flavobacteriia</taxon>
        <taxon>Flavobacteriales</taxon>
        <taxon>Flavobacteriaceae</taxon>
        <taxon>Ulvibacter</taxon>
    </lineage>
</organism>
<dbReference type="OrthoDB" id="9803291at2"/>
<evidence type="ECO:0000313" key="2">
    <source>
        <dbReference type="EMBL" id="RMA57046.1"/>
    </source>
</evidence>
<feature type="domain" description="TfoX N-terminal" evidence="1">
    <location>
        <begin position="22"/>
        <end position="105"/>
    </location>
</feature>
<accession>A0A3L9Y8M4</accession>
<dbReference type="Proteomes" id="UP000271339">
    <property type="component" value="Unassembled WGS sequence"/>
</dbReference>
<comment type="caution">
    <text evidence="2">The sequence shown here is derived from an EMBL/GenBank/DDBJ whole genome shotgun (WGS) entry which is preliminary data.</text>
</comment>
<keyword evidence="3" id="KW-1185">Reference proteome</keyword>
<name>A0A3L9Y8M4_9FLAO</name>
<dbReference type="InterPro" id="IPR007076">
    <property type="entry name" value="TfoX_N"/>
</dbReference>
<evidence type="ECO:0000259" key="1">
    <source>
        <dbReference type="Pfam" id="PF04993"/>
    </source>
</evidence>
<dbReference type="Pfam" id="PF04993">
    <property type="entry name" value="TfoX_N"/>
    <property type="match status" value="1"/>
</dbReference>
<dbReference type="EMBL" id="REFC01000015">
    <property type="protein sequence ID" value="RMA57046.1"/>
    <property type="molecule type" value="Genomic_DNA"/>
</dbReference>
<sequence>MGIKGNEHTSAAEESANLLLDKLSGISGVTSKKMFGGHGIFHDGRMFGMIDSKGKSFLKTNETNIDDYLEKGSEKHSRMPYYSIPIEVQNDISSLSQWTQKSIAASKVRLK</sequence>
<dbReference type="RefSeq" id="WP_121908476.1">
    <property type="nucleotide sequence ID" value="NZ_REFC01000015.1"/>
</dbReference>
<dbReference type="SUPFAM" id="SSF159894">
    <property type="entry name" value="YgaC/TfoX-N like"/>
    <property type="match status" value="1"/>
</dbReference>
<protein>
    <submittedName>
        <fullName evidence="2">DNA transformation protein</fullName>
    </submittedName>
</protein>
<evidence type="ECO:0000313" key="3">
    <source>
        <dbReference type="Proteomes" id="UP000271339"/>
    </source>
</evidence>
<proteinExistence type="predicted"/>
<dbReference type="Gene3D" id="3.30.1460.30">
    <property type="entry name" value="YgaC/TfoX-N like chaperone"/>
    <property type="match status" value="1"/>
</dbReference>
<reference evidence="2 3" key="1">
    <citation type="submission" date="2018-10" db="EMBL/GenBank/DDBJ databases">
        <title>Genomic Encyclopedia of Archaeal and Bacterial Type Strains, Phase II (KMG-II): from individual species to whole genera.</title>
        <authorList>
            <person name="Goeker M."/>
        </authorList>
    </citation>
    <scope>NUCLEOTIDE SEQUENCE [LARGE SCALE GENOMIC DNA]</scope>
    <source>
        <strain evidence="2 3">DSM 23424</strain>
    </source>
</reference>